<sequence length="490" mass="55111">MAQDFGDDMGNALLNFVTRQTENYLRFGRGRERAFDWWQRHYKKEGNTPETAKAMAEKQSSREQVVVPFGTSEEAAYYAQVCRENGTYAAAYTDKQGNGFLAFAKEDAKTVAGYAPQFKDVMARLDEQRITDALNHAEPVNKKTMDSLTELTSYPDLPAEDVTVIPVTIRYKDAPEETYDVLFSEQDTENLNIDDSIFFSGYSHKELTEMVGRETHEDFDVISVGAPYKVHATQVKTDAPEKTYDVPGKDAPARSDRVATLRAEDTAIHTQNIRNAAQKAREDCTDFSDFERKMNAQGFGVTETSKGEVMAYEPASLNKDGSVPAYERGRDWPVSAETLKNRYDLDVTHNWFEQNTPKDAGILPDKDLAMQNARLAQEQMRDEQQLLEPVASDGSMDNDGRTPDPNSGIESHDGADTDSRTAVMDVEQTGSEIRPSDIREEQQYDSESYSLTGEARDMTAAKTQIETETKSQEISQERRTDLPFKNEDAL</sequence>
<dbReference type="RefSeq" id="WP_055155940.1">
    <property type="nucleotide sequence ID" value="NZ_CYXR01000005.1"/>
</dbReference>
<name>A0A173RVY4_9FIRM</name>
<dbReference type="Proteomes" id="UP000095727">
    <property type="component" value="Unassembled WGS sequence"/>
</dbReference>
<evidence type="ECO:0000256" key="1">
    <source>
        <dbReference type="SAM" id="MobiDB-lite"/>
    </source>
</evidence>
<dbReference type="AlphaFoldDB" id="A0A173RVY4"/>
<evidence type="ECO:0000313" key="2">
    <source>
        <dbReference type="EMBL" id="CUM81906.1"/>
    </source>
</evidence>
<evidence type="ECO:0000313" key="3">
    <source>
        <dbReference type="Proteomes" id="UP000095727"/>
    </source>
</evidence>
<evidence type="ECO:0008006" key="4">
    <source>
        <dbReference type="Google" id="ProtNLM"/>
    </source>
</evidence>
<feature type="compositionally biased region" description="Basic and acidic residues" evidence="1">
    <location>
        <begin position="410"/>
        <end position="419"/>
    </location>
</feature>
<accession>A0A173RVY4</accession>
<protein>
    <recommendedName>
        <fullName evidence="4">DUF4316 domain-containing protein</fullName>
    </recommendedName>
</protein>
<proteinExistence type="predicted"/>
<feature type="compositionally biased region" description="Basic and acidic residues" evidence="1">
    <location>
        <begin position="454"/>
        <end position="490"/>
    </location>
</feature>
<feature type="region of interest" description="Disordered" evidence="1">
    <location>
        <begin position="389"/>
        <end position="490"/>
    </location>
</feature>
<reference evidence="2 3" key="1">
    <citation type="submission" date="2015-09" db="EMBL/GenBank/DDBJ databases">
        <authorList>
            <consortium name="Pathogen Informatics"/>
        </authorList>
    </citation>
    <scope>NUCLEOTIDE SEQUENCE [LARGE SCALE GENOMIC DNA]</scope>
    <source>
        <strain evidence="2 3">2789STDY5834962</strain>
    </source>
</reference>
<dbReference type="EMBL" id="CYXR01000005">
    <property type="protein sequence ID" value="CUM81906.1"/>
    <property type="molecule type" value="Genomic_DNA"/>
</dbReference>
<gene>
    <name evidence="2" type="ORF">ERS852574_00897</name>
</gene>
<organism evidence="2 3">
    <name type="scientific">Coprococcus comes</name>
    <dbReference type="NCBI Taxonomy" id="410072"/>
    <lineage>
        <taxon>Bacteria</taxon>
        <taxon>Bacillati</taxon>
        <taxon>Bacillota</taxon>
        <taxon>Clostridia</taxon>
        <taxon>Lachnospirales</taxon>
        <taxon>Lachnospiraceae</taxon>
        <taxon>Coprococcus</taxon>
    </lineage>
</organism>